<protein>
    <submittedName>
        <fullName evidence="2">Uncharacterized protein</fullName>
    </submittedName>
</protein>
<comment type="caution">
    <text evidence="2">The sequence shown here is derived from an EMBL/GenBank/DDBJ whole genome shotgun (WGS) entry which is preliminary data.</text>
</comment>
<name>A0AA38PFX3_9AGAR</name>
<sequence>MIALGLGWMLYSSRAAKESKHSEEDRHAPVNIASRRQTRINTPVPYMLKPALPRESTILPYNLKPDIHEVPSATSNFVPIDSVEPSSPVPTGVVVTERQARLLDEAQSTRDALSILERQLPDTAATALHAEGDSAVSALQARVAEMMNRVARLEAQMSTDWARGLTDESPPRYDD</sequence>
<dbReference type="EMBL" id="MU806022">
    <property type="protein sequence ID" value="KAJ3841948.1"/>
    <property type="molecule type" value="Genomic_DNA"/>
</dbReference>
<proteinExistence type="predicted"/>
<evidence type="ECO:0000313" key="2">
    <source>
        <dbReference type="EMBL" id="KAJ3841948.1"/>
    </source>
</evidence>
<organism evidence="2 3">
    <name type="scientific">Lentinula raphanica</name>
    <dbReference type="NCBI Taxonomy" id="153919"/>
    <lineage>
        <taxon>Eukaryota</taxon>
        <taxon>Fungi</taxon>
        <taxon>Dikarya</taxon>
        <taxon>Basidiomycota</taxon>
        <taxon>Agaricomycotina</taxon>
        <taxon>Agaricomycetes</taxon>
        <taxon>Agaricomycetidae</taxon>
        <taxon>Agaricales</taxon>
        <taxon>Marasmiineae</taxon>
        <taxon>Omphalotaceae</taxon>
        <taxon>Lentinula</taxon>
    </lineage>
</organism>
<keyword evidence="3" id="KW-1185">Reference proteome</keyword>
<dbReference type="AlphaFoldDB" id="A0AA38PFX3"/>
<evidence type="ECO:0000256" key="1">
    <source>
        <dbReference type="SAM" id="Coils"/>
    </source>
</evidence>
<dbReference type="Proteomes" id="UP001163846">
    <property type="component" value="Unassembled WGS sequence"/>
</dbReference>
<accession>A0AA38PFX3</accession>
<reference evidence="2" key="1">
    <citation type="submission" date="2022-08" db="EMBL/GenBank/DDBJ databases">
        <authorList>
            <consortium name="DOE Joint Genome Institute"/>
            <person name="Min B."/>
            <person name="Riley R."/>
            <person name="Sierra-Patev S."/>
            <person name="Naranjo-Ortiz M."/>
            <person name="Looney B."/>
            <person name="Konkel Z."/>
            <person name="Slot J.C."/>
            <person name="Sakamoto Y."/>
            <person name="Steenwyk J.L."/>
            <person name="Rokas A."/>
            <person name="Carro J."/>
            <person name="Camarero S."/>
            <person name="Ferreira P."/>
            <person name="Molpeceres G."/>
            <person name="Ruiz-Duenas F.J."/>
            <person name="Serrano A."/>
            <person name="Henrissat B."/>
            <person name="Drula E."/>
            <person name="Hughes K.W."/>
            <person name="Mata J.L."/>
            <person name="Ishikawa N.K."/>
            <person name="Vargas-Isla R."/>
            <person name="Ushijima S."/>
            <person name="Smith C.A."/>
            <person name="Ahrendt S."/>
            <person name="Andreopoulos W."/>
            <person name="He G."/>
            <person name="Labutti K."/>
            <person name="Lipzen A."/>
            <person name="Ng V."/>
            <person name="Sandor L."/>
            <person name="Barry K."/>
            <person name="Martinez A.T."/>
            <person name="Xiao Y."/>
            <person name="Gibbons J.G."/>
            <person name="Terashima K."/>
            <person name="Hibbett D.S."/>
            <person name="Grigoriev I.V."/>
        </authorList>
    </citation>
    <scope>NUCLEOTIDE SEQUENCE</scope>
    <source>
        <strain evidence="2">TFB9207</strain>
    </source>
</reference>
<keyword evidence="1" id="KW-0175">Coiled coil</keyword>
<evidence type="ECO:0000313" key="3">
    <source>
        <dbReference type="Proteomes" id="UP001163846"/>
    </source>
</evidence>
<gene>
    <name evidence="2" type="ORF">F5878DRAFT_432684</name>
</gene>
<feature type="coiled-coil region" evidence="1">
    <location>
        <begin position="99"/>
        <end position="156"/>
    </location>
</feature>